<feature type="transmembrane region" description="Helical" evidence="1">
    <location>
        <begin position="21"/>
        <end position="39"/>
    </location>
</feature>
<feature type="transmembrane region" description="Helical" evidence="1">
    <location>
        <begin position="51"/>
        <end position="69"/>
    </location>
</feature>
<dbReference type="EMBL" id="FMVJ01000010">
    <property type="protein sequence ID" value="SCY99895.1"/>
    <property type="molecule type" value="Genomic_DNA"/>
</dbReference>
<gene>
    <name evidence="2" type="ORF">SAMN02927923_03308</name>
</gene>
<keyword evidence="3" id="KW-1185">Reference proteome</keyword>
<name>A0A1G5KGW4_9HYPH</name>
<dbReference type="Proteomes" id="UP000199569">
    <property type="component" value="Unassembled WGS sequence"/>
</dbReference>
<evidence type="ECO:0000256" key="1">
    <source>
        <dbReference type="SAM" id="Phobius"/>
    </source>
</evidence>
<organism evidence="2 3">
    <name type="scientific">Microvirga guangxiensis</name>
    <dbReference type="NCBI Taxonomy" id="549386"/>
    <lineage>
        <taxon>Bacteria</taxon>
        <taxon>Pseudomonadati</taxon>
        <taxon>Pseudomonadota</taxon>
        <taxon>Alphaproteobacteria</taxon>
        <taxon>Hyphomicrobiales</taxon>
        <taxon>Methylobacteriaceae</taxon>
        <taxon>Microvirga</taxon>
    </lineage>
</organism>
<accession>A0A1G5KGW4</accession>
<evidence type="ECO:0000313" key="2">
    <source>
        <dbReference type="EMBL" id="SCY99895.1"/>
    </source>
</evidence>
<proteinExistence type="predicted"/>
<reference evidence="2 3" key="1">
    <citation type="submission" date="2016-10" db="EMBL/GenBank/DDBJ databases">
        <authorList>
            <person name="de Groot N.N."/>
        </authorList>
    </citation>
    <scope>NUCLEOTIDE SEQUENCE [LARGE SCALE GENOMIC DNA]</scope>
    <source>
        <strain evidence="2 3">CGMCC 1.7666</strain>
    </source>
</reference>
<protein>
    <submittedName>
        <fullName evidence="2">Uncharacterized protein</fullName>
    </submittedName>
</protein>
<keyword evidence="1" id="KW-1133">Transmembrane helix</keyword>
<keyword evidence="1" id="KW-0812">Transmembrane</keyword>
<dbReference type="AlphaFoldDB" id="A0A1G5KGW4"/>
<evidence type="ECO:0000313" key="3">
    <source>
        <dbReference type="Proteomes" id="UP000199569"/>
    </source>
</evidence>
<keyword evidence="1" id="KW-0472">Membrane</keyword>
<dbReference type="STRING" id="549386.SAMN02927923_03308"/>
<sequence>MKHVRNERRKLLANAIDRASTAFVTVGVATPIAGVIFKVNGLGLALANSELGLAVLGFLGTAVGLHTLGSTTGT</sequence>